<dbReference type="Pfam" id="PF06201">
    <property type="entry name" value="PITH"/>
    <property type="match status" value="1"/>
</dbReference>
<evidence type="ECO:0000259" key="3">
    <source>
        <dbReference type="PROSITE" id="PS51532"/>
    </source>
</evidence>
<keyword evidence="5" id="KW-1185">Reference proteome</keyword>
<gene>
    <name evidence="4" type="ORF">C6P46_000625</name>
</gene>
<reference evidence="4 5" key="1">
    <citation type="submission" date="2020-11" db="EMBL/GenBank/DDBJ databases">
        <title>Kefir isolates.</title>
        <authorList>
            <person name="Marcisauskas S."/>
            <person name="Kim Y."/>
            <person name="Blasche S."/>
        </authorList>
    </citation>
    <scope>NUCLEOTIDE SEQUENCE [LARGE SCALE GENOMIC DNA]</scope>
    <source>
        <strain evidence="4 5">KR</strain>
    </source>
</reference>
<feature type="domain" description="PITH" evidence="3">
    <location>
        <begin position="121"/>
        <end position="293"/>
    </location>
</feature>
<evidence type="ECO:0000256" key="1">
    <source>
        <dbReference type="ARBA" id="ARBA00023157"/>
    </source>
</evidence>
<dbReference type="InterPro" id="IPR017937">
    <property type="entry name" value="Thioredoxin_CS"/>
</dbReference>
<evidence type="ECO:0000313" key="4">
    <source>
        <dbReference type="EMBL" id="KAG0664999.1"/>
    </source>
</evidence>
<name>A0A9P6W7J9_RHOMI</name>
<dbReference type="SUPFAM" id="SSF49785">
    <property type="entry name" value="Galactose-binding domain-like"/>
    <property type="match status" value="1"/>
</dbReference>
<dbReference type="InterPro" id="IPR037047">
    <property type="entry name" value="PITH_dom_sf"/>
</dbReference>
<dbReference type="Gene3D" id="2.60.120.470">
    <property type="entry name" value="PITH domain"/>
    <property type="match status" value="1"/>
</dbReference>
<dbReference type="EMBL" id="PUHQ01000011">
    <property type="protein sequence ID" value="KAG0664999.1"/>
    <property type="molecule type" value="Genomic_DNA"/>
</dbReference>
<dbReference type="SUPFAM" id="SSF52833">
    <property type="entry name" value="Thioredoxin-like"/>
    <property type="match status" value="1"/>
</dbReference>
<dbReference type="GO" id="GO:0005737">
    <property type="term" value="C:cytoplasm"/>
    <property type="evidence" value="ECO:0007669"/>
    <property type="project" value="UniProtKB-ARBA"/>
</dbReference>
<dbReference type="AlphaFoldDB" id="A0A9P6W7J9"/>
<dbReference type="PROSITE" id="PS51352">
    <property type="entry name" value="THIOREDOXIN_2"/>
    <property type="match status" value="1"/>
</dbReference>
<accession>A0A9P6W7J9</accession>
<dbReference type="InterPro" id="IPR036249">
    <property type="entry name" value="Thioredoxin-like_sf"/>
</dbReference>
<keyword evidence="1" id="KW-1015">Disulfide bond</keyword>
<evidence type="ECO:0000313" key="5">
    <source>
        <dbReference type="Proteomes" id="UP000777482"/>
    </source>
</evidence>
<organism evidence="4 5">
    <name type="scientific">Rhodotorula mucilaginosa</name>
    <name type="common">Yeast</name>
    <name type="synonym">Rhodotorula rubra</name>
    <dbReference type="NCBI Taxonomy" id="5537"/>
    <lineage>
        <taxon>Eukaryota</taxon>
        <taxon>Fungi</taxon>
        <taxon>Dikarya</taxon>
        <taxon>Basidiomycota</taxon>
        <taxon>Pucciniomycotina</taxon>
        <taxon>Microbotryomycetes</taxon>
        <taxon>Sporidiobolales</taxon>
        <taxon>Sporidiobolaceae</taxon>
        <taxon>Rhodotorula</taxon>
    </lineage>
</organism>
<dbReference type="PROSITE" id="PS00194">
    <property type="entry name" value="THIOREDOXIN_1"/>
    <property type="match status" value="1"/>
</dbReference>
<dbReference type="OrthoDB" id="10263751at2759"/>
<dbReference type="Pfam" id="PF00085">
    <property type="entry name" value="Thioredoxin"/>
    <property type="match status" value="1"/>
</dbReference>
<dbReference type="PANTHER" id="PTHR46115">
    <property type="entry name" value="THIOREDOXIN-LIKE PROTEIN 1"/>
    <property type="match status" value="1"/>
</dbReference>
<dbReference type="Gene3D" id="3.40.30.10">
    <property type="entry name" value="Glutaredoxin"/>
    <property type="match status" value="1"/>
</dbReference>
<dbReference type="InterPro" id="IPR008979">
    <property type="entry name" value="Galactose-bd-like_sf"/>
</dbReference>
<dbReference type="Proteomes" id="UP000777482">
    <property type="component" value="Unassembled WGS sequence"/>
</dbReference>
<proteinExistence type="predicted"/>
<feature type="domain" description="Thioredoxin" evidence="2">
    <location>
        <begin position="1"/>
        <end position="107"/>
    </location>
</feature>
<comment type="caution">
    <text evidence="4">The sequence shown here is derived from an EMBL/GenBank/DDBJ whole genome shotgun (WGS) entry which is preliminary data.</text>
</comment>
<sequence length="293" mass="31263">MSITVINSLAQLDALTANKDTVSVIDFHAVWCGPCKAIAPIYQKLAAQYAGRVQFLKVDVDQVPAVAQKFSVSAMPTFVVLKGSSKVDEMRGANPAGLTALIAKHAPANGAGAGPSGSGSGQDKGLEGFVSLNSQIDQSQVHCLNESSEHMLKDMLRGGGDKWLESDADEQLLLHIPIQQSIKLRALRFTTASSKSAHAPKTVKIFVNAPGVDFDSAEGGAEAAQEVVLDEAQARGEKVVELRFVRFQNVKHLAIFVVDNQGGEDVTRIDKLELVGLAVEGTKMSDLKKLDDE</sequence>
<evidence type="ECO:0008006" key="6">
    <source>
        <dbReference type="Google" id="ProtNLM"/>
    </source>
</evidence>
<dbReference type="PRINTS" id="PR00421">
    <property type="entry name" value="THIOREDOXIN"/>
</dbReference>
<dbReference type="InterPro" id="IPR010400">
    <property type="entry name" value="PITH_dom"/>
</dbReference>
<dbReference type="PROSITE" id="PS51532">
    <property type="entry name" value="PITH"/>
    <property type="match status" value="1"/>
</dbReference>
<protein>
    <recommendedName>
        <fullName evidence="6">Thioredoxin</fullName>
    </recommendedName>
</protein>
<dbReference type="InterPro" id="IPR013766">
    <property type="entry name" value="Thioredoxin_domain"/>
</dbReference>
<dbReference type="CDD" id="cd02947">
    <property type="entry name" value="TRX_family"/>
    <property type="match status" value="1"/>
</dbReference>
<evidence type="ECO:0000259" key="2">
    <source>
        <dbReference type="PROSITE" id="PS51352"/>
    </source>
</evidence>